<accession>A0A8J8P478</accession>
<organism evidence="1 2">
    <name type="scientific">Halteria grandinella</name>
    <dbReference type="NCBI Taxonomy" id="5974"/>
    <lineage>
        <taxon>Eukaryota</taxon>
        <taxon>Sar</taxon>
        <taxon>Alveolata</taxon>
        <taxon>Ciliophora</taxon>
        <taxon>Intramacronucleata</taxon>
        <taxon>Spirotrichea</taxon>
        <taxon>Stichotrichia</taxon>
        <taxon>Sporadotrichida</taxon>
        <taxon>Halteriidae</taxon>
        <taxon>Halteria</taxon>
    </lineage>
</organism>
<comment type="caution">
    <text evidence="1">The sequence shown here is derived from an EMBL/GenBank/DDBJ whole genome shotgun (WGS) entry which is preliminary data.</text>
</comment>
<evidence type="ECO:0000313" key="2">
    <source>
        <dbReference type="Proteomes" id="UP000785679"/>
    </source>
</evidence>
<dbReference type="Proteomes" id="UP000785679">
    <property type="component" value="Unassembled WGS sequence"/>
</dbReference>
<reference evidence="1" key="1">
    <citation type="submission" date="2019-06" db="EMBL/GenBank/DDBJ databases">
        <authorList>
            <person name="Zheng W."/>
        </authorList>
    </citation>
    <scope>NUCLEOTIDE SEQUENCE</scope>
    <source>
        <strain evidence="1">QDHG01</strain>
    </source>
</reference>
<evidence type="ECO:0000313" key="1">
    <source>
        <dbReference type="EMBL" id="TNV85316.1"/>
    </source>
</evidence>
<protein>
    <submittedName>
        <fullName evidence="1">Uncharacterized protein</fullName>
    </submittedName>
</protein>
<gene>
    <name evidence="1" type="ORF">FGO68_gene5682</name>
</gene>
<dbReference type="AlphaFoldDB" id="A0A8J8P478"/>
<dbReference type="EMBL" id="RRYP01001935">
    <property type="protein sequence ID" value="TNV85316.1"/>
    <property type="molecule type" value="Genomic_DNA"/>
</dbReference>
<name>A0A8J8P478_HALGN</name>
<keyword evidence="2" id="KW-1185">Reference proteome</keyword>
<sequence>MNFVPVQIKAPILLKINGKEQRPSIKYRRTLFLNCPKNSQLIKYAYLHSLAKVNPQINNELEILGRINEPSGSLGAI</sequence>
<proteinExistence type="predicted"/>